<accession>A0A1Y1XNX3</accession>
<dbReference type="STRING" id="1754192.A0A1Y1XNX3"/>
<dbReference type="InterPro" id="IPR022083">
    <property type="entry name" value="KBP"/>
</dbReference>
<evidence type="ECO:0000256" key="2">
    <source>
        <dbReference type="ARBA" id="ARBA00010305"/>
    </source>
</evidence>
<dbReference type="PANTHER" id="PTHR46321:SF1">
    <property type="entry name" value="KIF-BINDING PROTEIN"/>
    <property type="match status" value="1"/>
</dbReference>
<evidence type="ECO:0000256" key="4">
    <source>
        <dbReference type="ARBA" id="ARBA00022490"/>
    </source>
</evidence>
<evidence type="ECO:0000256" key="1">
    <source>
        <dbReference type="ARBA" id="ARBA00004245"/>
    </source>
</evidence>
<feature type="coiled-coil region" evidence="6">
    <location>
        <begin position="577"/>
        <end position="604"/>
    </location>
</feature>
<dbReference type="Pfam" id="PF12309">
    <property type="entry name" value="KBP_C"/>
    <property type="match status" value="1"/>
</dbReference>
<evidence type="ECO:0000313" key="7">
    <source>
        <dbReference type="EMBL" id="ORX87457.1"/>
    </source>
</evidence>
<keyword evidence="5" id="KW-0206">Cytoskeleton</keyword>
<evidence type="ECO:0000256" key="6">
    <source>
        <dbReference type="SAM" id="Coils"/>
    </source>
</evidence>
<reference evidence="7 8" key="2">
    <citation type="submission" date="2016-08" db="EMBL/GenBank/DDBJ databases">
        <title>Pervasive Adenine N6-methylation of Active Genes in Fungi.</title>
        <authorList>
            <consortium name="DOE Joint Genome Institute"/>
            <person name="Mondo S.J."/>
            <person name="Dannebaum R.O."/>
            <person name="Kuo R.C."/>
            <person name="Labutti K."/>
            <person name="Haridas S."/>
            <person name="Kuo A."/>
            <person name="Salamov A."/>
            <person name="Ahrendt S.R."/>
            <person name="Lipzen A."/>
            <person name="Sullivan W."/>
            <person name="Andreopoulos W.B."/>
            <person name="Clum A."/>
            <person name="Lindquist E."/>
            <person name="Daum C."/>
            <person name="Ramamoorthy G.K."/>
            <person name="Gryganskyi A."/>
            <person name="Culley D."/>
            <person name="Magnuson J.K."/>
            <person name="James T.Y."/>
            <person name="O'Malley M.A."/>
            <person name="Stajich J.E."/>
            <person name="Spatafora J.W."/>
            <person name="Visel A."/>
            <person name="Grigoriev I.V."/>
        </authorList>
    </citation>
    <scope>NUCLEOTIDE SEQUENCE [LARGE SCALE GENOMIC DNA]</scope>
    <source>
        <strain evidence="7 8">S4</strain>
    </source>
</reference>
<evidence type="ECO:0000256" key="5">
    <source>
        <dbReference type="ARBA" id="ARBA00023212"/>
    </source>
</evidence>
<comment type="caution">
    <text evidence="7">The sequence shown here is derived from an EMBL/GenBank/DDBJ whole genome shotgun (WGS) entry which is preliminary data.</text>
</comment>
<dbReference type="AlphaFoldDB" id="A0A1Y1XNX3"/>
<keyword evidence="4" id="KW-0963">Cytoplasm</keyword>
<protein>
    <recommendedName>
        <fullName evidence="3">KIF-binding protein</fullName>
    </recommendedName>
</protein>
<proteinExistence type="inferred from homology"/>
<feature type="coiled-coil region" evidence="6">
    <location>
        <begin position="435"/>
        <end position="475"/>
    </location>
</feature>
<reference evidence="7 8" key="1">
    <citation type="submission" date="2016-08" db="EMBL/GenBank/DDBJ databases">
        <title>A Parts List for Fungal Cellulosomes Revealed by Comparative Genomics.</title>
        <authorList>
            <consortium name="DOE Joint Genome Institute"/>
            <person name="Haitjema C.H."/>
            <person name="Gilmore S.P."/>
            <person name="Henske J.K."/>
            <person name="Solomon K.V."/>
            <person name="De Groot R."/>
            <person name="Kuo A."/>
            <person name="Mondo S.J."/>
            <person name="Salamov A.A."/>
            <person name="Labutti K."/>
            <person name="Zhao Z."/>
            <person name="Chiniquy J."/>
            <person name="Barry K."/>
            <person name="Brewer H.M."/>
            <person name="Purvine S.O."/>
            <person name="Wright A.T."/>
            <person name="Boxma B."/>
            <person name="Van Alen T."/>
            <person name="Hackstein J.H."/>
            <person name="Baker S.E."/>
            <person name="Grigoriev I.V."/>
            <person name="O'Malley M.A."/>
        </authorList>
    </citation>
    <scope>NUCLEOTIDE SEQUENCE [LARGE SCALE GENOMIC DNA]</scope>
    <source>
        <strain evidence="7 8">S4</strain>
    </source>
</reference>
<dbReference type="EMBL" id="MCFG01000008">
    <property type="protein sequence ID" value="ORX87457.1"/>
    <property type="molecule type" value="Genomic_DNA"/>
</dbReference>
<dbReference type="GO" id="GO:0005856">
    <property type="term" value="C:cytoskeleton"/>
    <property type="evidence" value="ECO:0007669"/>
    <property type="project" value="UniProtKB-SubCell"/>
</dbReference>
<dbReference type="PANTHER" id="PTHR46321">
    <property type="entry name" value="KIF1-BINDING PROTEIN"/>
    <property type="match status" value="1"/>
</dbReference>
<gene>
    <name evidence="7" type="ORF">BCR32DRAFT_274436</name>
</gene>
<evidence type="ECO:0000313" key="8">
    <source>
        <dbReference type="Proteomes" id="UP000193944"/>
    </source>
</evidence>
<keyword evidence="8" id="KW-1185">Reference proteome</keyword>
<comment type="similarity">
    <text evidence="2">Belongs to the KIF-binding protein family.</text>
</comment>
<name>A0A1Y1XNX3_9FUNG</name>
<keyword evidence="6" id="KW-0175">Coiled coil</keyword>
<dbReference type="OrthoDB" id="409897at2759"/>
<organism evidence="7 8">
    <name type="scientific">Anaeromyces robustus</name>
    <dbReference type="NCBI Taxonomy" id="1754192"/>
    <lineage>
        <taxon>Eukaryota</taxon>
        <taxon>Fungi</taxon>
        <taxon>Fungi incertae sedis</taxon>
        <taxon>Chytridiomycota</taxon>
        <taxon>Chytridiomycota incertae sedis</taxon>
        <taxon>Neocallimastigomycetes</taxon>
        <taxon>Neocallimastigales</taxon>
        <taxon>Neocallimastigaceae</taxon>
        <taxon>Anaeromyces</taxon>
    </lineage>
</organism>
<dbReference type="Proteomes" id="UP000193944">
    <property type="component" value="Unassembled WGS sequence"/>
</dbReference>
<evidence type="ECO:0000256" key="3">
    <source>
        <dbReference type="ARBA" id="ARBA00016840"/>
    </source>
</evidence>
<comment type="subcellular location">
    <subcellularLocation>
        <location evidence="1">Cytoplasm</location>
        <location evidence="1">Cytoskeleton</location>
    </subcellularLocation>
</comment>
<sequence length="618" mass="72186">MSSYIIREYPGVATFFSSKEYLEIYKEINTLRATEDPITAPFQSKYKAREIMLDLKEKFIHRVRTGAEEVPQETEELILALFNYHLGLNYIETDEESPGEKNLNASVSVLRQYELQPQFVAHLINALNQLGILWFSWDDFTNKTLTPKSEKYFEEAFKLYEKYNYLNRNTIPTIDILNPFEEEEDEKKRIETFESYHTLTIYYLSQVYSAKNMNDKAAKYSAMTLDRELRHSTIDRYNWCLNCIKLGQYHSSILDFKNAYRCLSCAEFMSGLIDANSTVPEDVEEDPIKKLEAELNWSWGKFYLAALEESVKRYEAGNIKYNLNLPSPVGPVLFNILQFESKRTPVSSNLATNFNEAKELFIEGVQCLENSLNFYIFDGYVSDHVNINLEISKFYKLLSVFQLDTKECSIIHQARISSLLPLESQLSFEHYSNLVQSLIAEIADAYEELANCEIKSLEDEEISEMKEKLETVKRANEYSYKSIEFLEEYIISFADPSLKRIPDPIPKSIVKTILNTWWKMGILWSRIIVIPNTDKNEKESDVEVSKDEAMKNEYLENIQKSKKLYEAVLTYCKKNYVHQYDEKLKNVKQLLESVDQEIEKTTNLTKVDHWCLTSLHIA</sequence>